<sequence length="131" mass="13660">MKTGDSASTIRVFDTEAIAGYEALSGAPSATGGVPEPLIGGLFSYLLGAELPGYGTNYLKQTLDFVGTAEVGMPLTASVTITRIRPEKDLVDLATLCRDADGRTICEGRALVLVKDVGHRVSGTAESAQQQ</sequence>
<evidence type="ECO:0000313" key="2">
    <source>
        <dbReference type="Proteomes" id="UP001595799"/>
    </source>
</evidence>
<proteinExistence type="predicted"/>
<comment type="caution">
    <text evidence="1">The sequence shown here is derived from an EMBL/GenBank/DDBJ whole genome shotgun (WGS) entry which is preliminary data.</text>
</comment>
<evidence type="ECO:0008006" key="3">
    <source>
        <dbReference type="Google" id="ProtNLM"/>
    </source>
</evidence>
<keyword evidence="2" id="KW-1185">Reference proteome</keyword>
<reference evidence="2" key="1">
    <citation type="journal article" date="2019" name="Int. J. Syst. Evol. Microbiol.">
        <title>The Global Catalogue of Microorganisms (GCM) 10K type strain sequencing project: providing services to taxonomists for standard genome sequencing and annotation.</title>
        <authorList>
            <consortium name="The Broad Institute Genomics Platform"/>
            <consortium name="The Broad Institute Genome Sequencing Center for Infectious Disease"/>
            <person name="Wu L."/>
            <person name="Ma J."/>
        </authorList>
    </citation>
    <scope>NUCLEOTIDE SEQUENCE [LARGE SCALE GENOMIC DNA]</scope>
    <source>
        <strain evidence="2">CECT 8472</strain>
    </source>
</reference>
<organism evidence="1 2">
    <name type="scientific">Fodinicurvata halophila</name>
    <dbReference type="NCBI Taxonomy" id="1419723"/>
    <lineage>
        <taxon>Bacteria</taxon>
        <taxon>Pseudomonadati</taxon>
        <taxon>Pseudomonadota</taxon>
        <taxon>Alphaproteobacteria</taxon>
        <taxon>Rhodospirillales</taxon>
        <taxon>Rhodovibrionaceae</taxon>
        <taxon>Fodinicurvata</taxon>
    </lineage>
</organism>
<protein>
    <recommendedName>
        <fullName evidence="3">Phosphate acetyltransferase</fullName>
    </recommendedName>
</protein>
<dbReference type="Proteomes" id="UP001595799">
    <property type="component" value="Unassembled WGS sequence"/>
</dbReference>
<name>A0ABV8US33_9PROT</name>
<accession>A0ABV8US33</accession>
<dbReference type="EMBL" id="JBHSCW010000011">
    <property type="protein sequence ID" value="MFC4353329.1"/>
    <property type="molecule type" value="Genomic_DNA"/>
</dbReference>
<dbReference type="RefSeq" id="WP_382423703.1">
    <property type="nucleotide sequence ID" value="NZ_JBHSCW010000011.1"/>
</dbReference>
<dbReference type="InterPro" id="IPR029069">
    <property type="entry name" value="HotDog_dom_sf"/>
</dbReference>
<evidence type="ECO:0000313" key="1">
    <source>
        <dbReference type="EMBL" id="MFC4353329.1"/>
    </source>
</evidence>
<dbReference type="Gene3D" id="3.10.129.10">
    <property type="entry name" value="Hotdog Thioesterase"/>
    <property type="match status" value="1"/>
</dbReference>
<dbReference type="SUPFAM" id="SSF54637">
    <property type="entry name" value="Thioesterase/thiol ester dehydrase-isomerase"/>
    <property type="match status" value="1"/>
</dbReference>
<gene>
    <name evidence="1" type="ORF">ACFOW6_17405</name>
</gene>